<dbReference type="RefSeq" id="WP_334353344.1">
    <property type="nucleotide sequence ID" value="NZ_JBAKUA010000009.1"/>
</dbReference>
<dbReference type="InterPro" id="IPR039442">
    <property type="entry name" value="Mrr-like_dom"/>
</dbReference>
<sequence>MAKRTSIHDVIERFRAEPSSTERGTQFEELMVSYFETDPTLASEYDEVTTWPRWEHNEHTHDSGIDLVAHNRHTGRWTAIQCKFYDRGHYLQKQDIDSFFTASGKAWDQIWFDNRIIISTTDHWSRNAEKALEHQSVPVQRIGLAEIAESPIDWMFTPESLSYEPRKAVRYGLRPHQKEALEKIQEGFQNHDRGKWISACGTGKTFTSLKLAERRCADNDGHLKVLFLAPSIALVSQTLREWMAQSQTRIRPMVVCSDTKASRKTEDITTYDIPLPTTDAARLAEQMKASGRRGKQMTVVFSTYQSIDVVARAQRESREQFDLILCDEAHRTTGVTLPGGADESAFVKVHDNDYLPATKRLYMTATPRIYGEESKRKAADHSAVVASMDDETVYGPQFHRLGFGEAVERNLLTDYKVMILCVDNESVSGGLQSALADEDHELSLDDAAKIVGCWNGLAKRTADMDFGPDPVPMRRAVAFAQNIKASKAFAQTFPAVVEDLHTDPDMPDLEVAVHHVDGTMNALTREDELSWLKSPGVEESECRILSNARCLSEGVDVPALDAVLFLSPRNSLVDVVQSVGRVMRKAPGKEFGYIILPVAIDASESPDEAMRNNKRFKVVWDVLNALRSHDDRFKAMVNSIDLDKSTKGRIGIEVFGSDGASEERSEKAQQALGQQFPLFSTQLKDAILARIVKKVGEREYWENWADDVVHIHTNQVTRITSLLTRARAEDDELADAFRAFHEGLRANINESISEADAIDMLSQHLITQPVFEALFPTGSFARNNPVSATMQTMIGLLEDAGLQAETAALESFYASVRRSAQGVTTTAGRQTVIHRLYEQFFRKAFPKQSSSLGVVYTPVEIVDFILRSADDVCRAQFGYGLTDTDVHVQDPFTGTGTFIVRLLESGIIRPEDLARKYDRELWANEIMLLAYYIACVNIETTYQALTQARVDEIADQQFASRPAAETGPGGEIPSTEGEQSEGRASQEAPSARYTPFPGATLTDTFQITEKGDRADTSLIPANNERIERQLAAPIQVIVGNPPYSAGQSSANDDNANLHYPTLDARIGQTYAARSTATNKNSLYDSYSRAFRWASDRVGEQGVVAFVSNNGWVDGNTADGIRKTLVDEFTQIWVYNLRGNQRTAGETSRREGGKVFGSGARTGVAVLIAAKQPGVAGCQLHYHGVPDYQSREEKLADIDEATLASVPWRSITPNEAGDWINQRNAIFDTFPALSDDPVAHFASHSRGVETTRDAWCYNFSRSKVESNMRRMIDFYNEQALSNDGNDASLSSDPSKISWSRNIRRRAVAGHTERFVPEHVQDEAVYRPFCKNALYFDPVFNSVPGKNSSYFPTSQHENVGFGAIESGARSPFSVLMQNALPDSKTYVDAAQFFPRWTYEKVSADDGLFAASPGEVDEYGYRRVDSITDEILAVYREKFGPQVSKDDIFHYVYGVLHSQQYREVFAADLKRMLPRIPLAASSADFQAFVDAGRALADLHVNYETVDPYPLHESTHPLDVDEWELYRVTKMRWEDKTTRKAIIYNGYLTLSDIPAAVHEYRLGSRSGLEWLIDRYQVKTDKASGIVNDPNDWCREHDDPRYIVDLVKRITRVSVETMDIVRSLPELPI</sequence>
<dbReference type="PANTHER" id="PTHR47396:SF1">
    <property type="entry name" value="ATP-DEPENDENT HELICASE IRC3-RELATED"/>
    <property type="match status" value="1"/>
</dbReference>
<dbReference type="SMART" id="SM00487">
    <property type="entry name" value="DEXDc"/>
    <property type="match status" value="1"/>
</dbReference>
<comment type="caution">
    <text evidence="3">The sequence shown here is derived from an EMBL/GenBank/DDBJ whole genome shotgun (WGS) entry which is preliminary data.</text>
</comment>
<dbReference type="SUPFAM" id="SSF52540">
    <property type="entry name" value="P-loop containing nucleoside triphosphate hydrolases"/>
    <property type="match status" value="2"/>
</dbReference>
<dbReference type="PRINTS" id="PR00507">
    <property type="entry name" value="N12N6MTFRASE"/>
</dbReference>
<dbReference type="SUPFAM" id="SSF53335">
    <property type="entry name" value="S-adenosyl-L-methionine-dependent methyltransferases"/>
    <property type="match status" value="1"/>
</dbReference>
<feature type="domain" description="Helicase ATP-binding" evidence="2">
    <location>
        <begin position="185"/>
        <end position="385"/>
    </location>
</feature>
<dbReference type="InterPro" id="IPR050742">
    <property type="entry name" value="Helicase_Restrict-Modif_Enz"/>
</dbReference>
<organism evidence="3 4">
    <name type="scientific">Cutibacterium avidum</name>
    <dbReference type="NCBI Taxonomy" id="33010"/>
    <lineage>
        <taxon>Bacteria</taxon>
        <taxon>Bacillati</taxon>
        <taxon>Actinomycetota</taxon>
        <taxon>Actinomycetes</taxon>
        <taxon>Propionibacteriales</taxon>
        <taxon>Propionibacteriaceae</taxon>
        <taxon>Cutibacterium</taxon>
    </lineage>
</organism>
<evidence type="ECO:0000256" key="1">
    <source>
        <dbReference type="SAM" id="MobiDB-lite"/>
    </source>
</evidence>
<dbReference type="InterPro" id="IPR011856">
    <property type="entry name" value="tRNA_endonuc-like_dom_sf"/>
</dbReference>
<reference evidence="3" key="1">
    <citation type="submission" date="2024-02" db="EMBL/GenBank/DDBJ databases">
        <title>Bacterial skin colonization with Propionibacterium avidum as a risk factor for Periprosthetic Joint Infections - a single-center prospective study.</title>
        <authorList>
            <person name="Achermann Y."/>
        </authorList>
    </citation>
    <scope>NUCLEOTIDE SEQUENCE</scope>
    <source>
        <strain evidence="3">PAVI-2017310195</strain>
    </source>
</reference>
<dbReference type="CDD" id="cd18785">
    <property type="entry name" value="SF2_C"/>
    <property type="match status" value="1"/>
</dbReference>
<dbReference type="Proteomes" id="UP001309299">
    <property type="component" value="Unassembled WGS sequence"/>
</dbReference>
<protein>
    <submittedName>
        <fullName evidence="3">Type ISP restriction/modification enzyme</fullName>
    </submittedName>
</protein>
<dbReference type="InterPro" id="IPR002052">
    <property type="entry name" value="DNA_methylase_N6_adenine_CS"/>
</dbReference>
<dbReference type="GO" id="GO:0008168">
    <property type="term" value="F:methyltransferase activity"/>
    <property type="evidence" value="ECO:0007669"/>
    <property type="project" value="InterPro"/>
</dbReference>
<accession>A0AB35XI32</accession>
<dbReference type="GO" id="GO:0005829">
    <property type="term" value="C:cytosol"/>
    <property type="evidence" value="ECO:0007669"/>
    <property type="project" value="TreeGrafter"/>
</dbReference>
<dbReference type="Pfam" id="PF22240">
    <property type="entry name" value="ISP_coupler"/>
    <property type="match status" value="1"/>
</dbReference>
<dbReference type="EMBL" id="JBAKUA010000009">
    <property type="protein sequence ID" value="MEH1546801.1"/>
    <property type="molecule type" value="Genomic_DNA"/>
</dbReference>
<dbReference type="InterPro" id="IPR027417">
    <property type="entry name" value="P-loop_NTPase"/>
</dbReference>
<dbReference type="SMART" id="SM00490">
    <property type="entry name" value="HELICc"/>
    <property type="match status" value="1"/>
</dbReference>
<dbReference type="InterPro" id="IPR029063">
    <property type="entry name" value="SAM-dependent_MTases_sf"/>
</dbReference>
<dbReference type="CDD" id="cd22333">
    <property type="entry name" value="LlaBIII_nuclease-like"/>
    <property type="match status" value="1"/>
</dbReference>
<dbReference type="InterPro" id="IPR011335">
    <property type="entry name" value="Restrct_endonuc-II-like"/>
</dbReference>
<proteinExistence type="predicted"/>
<dbReference type="InterPro" id="IPR041635">
    <property type="entry name" value="Type_ISP_LLaBIII_C"/>
</dbReference>
<evidence type="ECO:0000313" key="4">
    <source>
        <dbReference type="Proteomes" id="UP001309299"/>
    </source>
</evidence>
<dbReference type="InterPro" id="IPR001650">
    <property type="entry name" value="Helicase_C-like"/>
</dbReference>
<dbReference type="Gene3D" id="3.40.50.300">
    <property type="entry name" value="P-loop containing nucleotide triphosphate hydrolases"/>
    <property type="match status" value="2"/>
</dbReference>
<dbReference type="InterPro" id="IPR053980">
    <property type="entry name" value="ISP_coupler"/>
</dbReference>
<name>A0AB35XI32_9ACTN</name>
<dbReference type="InterPro" id="IPR014001">
    <property type="entry name" value="Helicase_ATP-bd"/>
</dbReference>
<evidence type="ECO:0000259" key="2">
    <source>
        <dbReference type="PROSITE" id="PS51192"/>
    </source>
</evidence>
<dbReference type="GO" id="GO:0003677">
    <property type="term" value="F:DNA binding"/>
    <property type="evidence" value="ECO:0007669"/>
    <property type="project" value="InterPro"/>
</dbReference>
<dbReference type="Gene3D" id="3.40.1350.10">
    <property type="match status" value="1"/>
</dbReference>
<dbReference type="Pfam" id="PF18135">
    <property type="entry name" value="Type_ISP_C"/>
    <property type="match status" value="1"/>
</dbReference>
<dbReference type="GO" id="GO:0005524">
    <property type="term" value="F:ATP binding"/>
    <property type="evidence" value="ECO:0007669"/>
    <property type="project" value="InterPro"/>
</dbReference>
<dbReference type="SUPFAM" id="SSF52980">
    <property type="entry name" value="Restriction endonuclease-like"/>
    <property type="match status" value="1"/>
</dbReference>
<dbReference type="PROSITE" id="PS00092">
    <property type="entry name" value="N6_MTASE"/>
    <property type="match status" value="1"/>
</dbReference>
<dbReference type="PROSITE" id="PS51192">
    <property type="entry name" value="HELICASE_ATP_BIND_1"/>
    <property type="match status" value="1"/>
</dbReference>
<dbReference type="InterPro" id="IPR006935">
    <property type="entry name" value="Helicase/UvrB_N"/>
</dbReference>
<dbReference type="Pfam" id="PF00271">
    <property type="entry name" value="Helicase_C"/>
    <property type="match status" value="1"/>
</dbReference>
<dbReference type="PANTHER" id="PTHR47396">
    <property type="entry name" value="TYPE I RESTRICTION ENZYME ECOKI R PROTEIN"/>
    <property type="match status" value="1"/>
</dbReference>
<dbReference type="GO" id="GO:0032259">
    <property type="term" value="P:methylation"/>
    <property type="evidence" value="ECO:0007669"/>
    <property type="project" value="InterPro"/>
</dbReference>
<gene>
    <name evidence="3" type="ORF">V7F78_07235</name>
</gene>
<dbReference type="Pfam" id="PF13156">
    <property type="entry name" value="Mrr_cat_2"/>
    <property type="match status" value="1"/>
</dbReference>
<feature type="region of interest" description="Disordered" evidence="1">
    <location>
        <begin position="960"/>
        <end position="999"/>
    </location>
</feature>
<dbReference type="Pfam" id="PF04851">
    <property type="entry name" value="ResIII"/>
    <property type="match status" value="1"/>
</dbReference>
<dbReference type="GO" id="GO:0016787">
    <property type="term" value="F:hydrolase activity"/>
    <property type="evidence" value="ECO:0007669"/>
    <property type="project" value="InterPro"/>
</dbReference>
<dbReference type="Gene3D" id="3.40.50.150">
    <property type="entry name" value="Vaccinia Virus protein VP39"/>
    <property type="match status" value="1"/>
</dbReference>
<evidence type="ECO:0000313" key="3">
    <source>
        <dbReference type="EMBL" id="MEH1546801.1"/>
    </source>
</evidence>